<dbReference type="InterPro" id="IPR036162">
    <property type="entry name" value="Resolvase-like_N_sf"/>
</dbReference>
<dbReference type="Gene3D" id="3.90.1750.20">
    <property type="entry name" value="Putative Large Serine Recombinase, Chain B, Domain 2"/>
    <property type="match status" value="1"/>
</dbReference>
<dbReference type="InterPro" id="IPR050639">
    <property type="entry name" value="SSR_resolvase"/>
</dbReference>
<dbReference type="Pfam" id="PF13408">
    <property type="entry name" value="Zn_ribbon_recom"/>
    <property type="match status" value="1"/>
</dbReference>
<feature type="region of interest" description="Disordered" evidence="1">
    <location>
        <begin position="504"/>
        <end position="560"/>
    </location>
</feature>
<dbReference type="InterPro" id="IPR038109">
    <property type="entry name" value="DNA_bind_recomb_sf"/>
</dbReference>
<feature type="domain" description="Recombinase" evidence="2">
    <location>
        <begin position="178"/>
        <end position="293"/>
    </location>
</feature>
<dbReference type="InterPro" id="IPR006119">
    <property type="entry name" value="Resolv_N"/>
</dbReference>
<evidence type="ECO:0000256" key="1">
    <source>
        <dbReference type="SAM" id="MobiDB-lite"/>
    </source>
</evidence>
<dbReference type="CDD" id="cd00338">
    <property type="entry name" value="Ser_Recombinase"/>
    <property type="match status" value="1"/>
</dbReference>
<organism evidence="3 4">
    <name type="scientific">Herbihabitans rhizosphaerae</name>
    <dbReference type="NCBI Taxonomy" id="1872711"/>
    <lineage>
        <taxon>Bacteria</taxon>
        <taxon>Bacillati</taxon>
        <taxon>Actinomycetota</taxon>
        <taxon>Actinomycetes</taxon>
        <taxon>Pseudonocardiales</taxon>
        <taxon>Pseudonocardiaceae</taxon>
        <taxon>Herbihabitans</taxon>
    </lineage>
</organism>
<dbReference type="PANTHER" id="PTHR30461:SF23">
    <property type="entry name" value="DNA RECOMBINASE-RELATED"/>
    <property type="match status" value="1"/>
</dbReference>
<feature type="compositionally biased region" description="Polar residues" evidence="1">
    <location>
        <begin position="536"/>
        <end position="556"/>
    </location>
</feature>
<dbReference type="GO" id="GO:0000150">
    <property type="term" value="F:DNA strand exchange activity"/>
    <property type="evidence" value="ECO:0007669"/>
    <property type="project" value="InterPro"/>
</dbReference>
<dbReference type="OrthoDB" id="3217513at2"/>
<dbReference type="Pfam" id="PF07508">
    <property type="entry name" value="Recombinase"/>
    <property type="match status" value="1"/>
</dbReference>
<dbReference type="PROSITE" id="PS51737">
    <property type="entry name" value="RECOMBINASE_DNA_BIND"/>
    <property type="match status" value="1"/>
</dbReference>
<comment type="caution">
    <text evidence="3">The sequence shown here is derived from an EMBL/GenBank/DDBJ whole genome shotgun (WGS) entry which is preliminary data.</text>
</comment>
<evidence type="ECO:0000313" key="3">
    <source>
        <dbReference type="EMBL" id="RZS30520.1"/>
    </source>
</evidence>
<dbReference type="PANTHER" id="PTHR30461">
    <property type="entry name" value="DNA-INVERTASE FROM LAMBDOID PROPHAGE"/>
    <property type="match status" value="1"/>
</dbReference>
<evidence type="ECO:0000313" key="4">
    <source>
        <dbReference type="Proteomes" id="UP000294257"/>
    </source>
</evidence>
<proteinExistence type="predicted"/>
<dbReference type="SUPFAM" id="SSF53041">
    <property type="entry name" value="Resolvase-like"/>
    <property type="match status" value="1"/>
</dbReference>
<dbReference type="SMART" id="SM00857">
    <property type="entry name" value="Resolvase"/>
    <property type="match status" value="1"/>
</dbReference>
<dbReference type="RefSeq" id="WP_130348452.1">
    <property type="nucleotide sequence ID" value="NZ_SGWQ01000016.1"/>
</dbReference>
<reference evidence="3 4" key="1">
    <citation type="submission" date="2019-02" db="EMBL/GenBank/DDBJ databases">
        <title>Genomic Encyclopedia of Type Strains, Phase IV (KMG-IV): sequencing the most valuable type-strain genomes for metagenomic binning, comparative biology and taxonomic classification.</title>
        <authorList>
            <person name="Goeker M."/>
        </authorList>
    </citation>
    <scope>NUCLEOTIDE SEQUENCE [LARGE SCALE GENOMIC DNA]</scope>
    <source>
        <strain evidence="3 4">DSM 101727</strain>
    </source>
</reference>
<protein>
    <submittedName>
        <fullName evidence="3">Recombinase</fullName>
    </submittedName>
</protein>
<keyword evidence="4" id="KW-1185">Reference proteome</keyword>
<accession>A0A4Q7KEP5</accession>
<dbReference type="InterPro" id="IPR025827">
    <property type="entry name" value="Zn_ribbon_recom_dom"/>
</dbReference>
<sequence length="597" mass="66892">MPPTKDPSPDTVKRAVYLLRVSTPRQMRTATDIDPEGNSIPTQRESCDSKCKDLRAVKVDEYVEPGYSAQSIEKRPIFKDMLRRIDEQGDVDYVIIYARSRVFRNYIEAAVVKQQLDKRGVKLVSANANEDFGEGYMAEAMEAIVDVFNWVQIRQSGDDISKKMLNKARNGGTNGVAKLGYLNTTTTIDGYKVNTVTTDPERSHLITMAFELVATGEYPNVEQIRDILTDAGLRMPRTGRPVSVQTLWLRLRDRYYCGYVTFKGIEYPGRHQPLISEELFDRVQRVLDTHSGSGTRQGTHPHYLKGTIWCRRCTQRFMVQRAQGNGGTYYYFFCGGRQDRVCDQPYIPVDVIEDAVTRHYATITLPDDVQTQMREAINDAAATATTLPEQMRTEYAKRLDKLDAKERYLLDLAAEEGWPKDTLRDKIADIRTERTRITSTLRKADTQLDDGKQILTLALDILADPHTIYLHATDTDRAILNKTIFSKIYIDGGTITGHELNEPFNHLMSTTSSSPVPQPRTGQEDDDDAAPPQGHDATNTSQPPEPTLSGQGSSKTHVVGSGGVEPVTLCAVLVNALVRTVMWPRRSATVIPSHGVG</sequence>
<dbReference type="AlphaFoldDB" id="A0A4Q7KEP5"/>
<dbReference type="EMBL" id="SGWQ01000016">
    <property type="protein sequence ID" value="RZS30520.1"/>
    <property type="molecule type" value="Genomic_DNA"/>
</dbReference>
<dbReference type="Proteomes" id="UP000294257">
    <property type="component" value="Unassembled WGS sequence"/>
</dbReference>
<dbReference type="Pfam" id="PF00239">
    <property type="entry name" value="Resolvase"/>
    <property type="match status" value="1"/>
</dbReference>
<feature type="region of interest" description="Disordered" evidence="1">
    <location>
        <begin position="27"/>
        <end position="46"/>
    </location>
</feature>
<evidence type="ECO:0000259" key="2">
    <source>
        <dbReference type="PROSITE" id="PS51737"/>
    </source>
</evidence>
<dbReference type="Gene3D" id="3.40.50.1390">
    <property type="entry name" value="Resolvase, N-terminal catalytic domain"/>
    <property type="match status" value="1"/>
</dbReference>
<name>A0A4Q7KEP5_9PSEU</name>
<dbReference type="InterPro" id="IPR011109">
    <property type="entry name" value="DNA_bind_recombinase_dom"/>
</dbReference>
<dbReference type="GO" id="GO:0003677">
    <property type="term" value="F:DNA binding"/>
    <property type="evidence" value="ECO:0007669"/>
    <property type="project" value="InterPro"/>
</dbReference>
<gene>
    <name evidence="3" type="ORF">EV193_11640</name>
</gene>